<evidence type="ECO:0000313" key="3">
    <source>
        <dbReference type="Proteomes" id="UP000054324"/>
    </source>
</evidence>
<keyword evidence="1" id="KW-1133">Transmembrane helix</keyword>
<dbReference type="KEGG" id="ovi:T265_05730"/>
<dbReference type="GeneID" id="20319912"/>
<dbReference type="EMBL" id="KL596729">
    <property type="protein sequence ID" value="KER27197.1"/>
    <property type="molecule type" value="Genomic_DNA"/>
</dbReference>
<keyword evidence="1" id="KW-0812">Transmembrane</keyword>
<organism evidence="2 3">
    <name type="scientific">Opisthorchis viverrini</name>
    <name type="common">Southeast Asian liver fluke</name>
    <dbReference type="NCBI Taxonomy" id="6198"/>
    <lineage>
        <taxon>Eukaryota</taxon>
        <taxon>Metazoa</taxon>
        <taxon>Spiralia</taxon>
        <taxon>Lophotrochozoa</taxon>
        <taxon>Platyhelminthes</taxon>
        <taxon>Trematoda</taxon>
        <taxon>Digenea</taxon>
        <taxon>Opisthorchiida</taxon>
        <taxon>Opisthorchiata</taxon>
        <taxon>Opisthorchiidae</taxon>
        <taxon>Opisthorchis</taxon>
    </lineage>
</organism>
<proteinExistence type="predicted"/>
<feature type="transmembrane region" description="Helical" evidence="1">
    <location>
        <begin position="21"/>
        <end position="43"/>
    </location>
</feature>
<sequence length="129" mass="14730">MRRLGAAHSVVWKHRKREVRLSSTYVKGSITCFCGSLVVAYIVSPPLWLMNSEVHARAHTHTPAPSCIQKRHMCDYYRMTYRKHSGRNVHSAVAMENWGWSRPSTHLGSCIRSDCSVVTDEVNARIYKA</sequence>
<dbReference type="AlphaFoldDB" id="A0A074ZN92"/>
<dbReference type="Proteomes" id="UP000054324">
    <property type="component" value="Unassembled WGS sequence"/>
</dbReference>
<keyword evidence="1" id="KW-0472">Membrane</keyword>
<evidence type="ECO:0000256" key="1">
    <source>
        <dbReference type="SAM" id="Phobius"/>
    </source>
</evidence>
<dbReference type="CTD" id="20319912"/>
<name>A0A074ZN92_OPIVI</name>
<accession>A0A074ZN92</accession>
<gene>
    <name evidence="2" type="ORF">T265_05730</name>
</gene>
<evidence type="ECO:0000313" key="2">
    <source>
        <dbReference type="EMBL" id="KER27197.1"/>
    </source>
</evidence>
<protein>
    <submittedName>
        <fullName evidence="2">Uncharacterized protein</fullName>
    </submittedName>
</protein>
<keyword evidence="3" id="KW-1185">Reference proteome</keyword>
<dbReference type="RefSeq" id="XP_009169067.1">
    <property type="nucleotide sequence ID" value="XM_009170803.1"/>
</dbReference>
<reference evidence="2 3" key="1">
    <citation type="submission" date="2013-11" db="EMBL/GenBank/DDBJ databases">
        <title>Opisthorchis viverrini - life in the bile duct.</title>
        <authorList>
            <person name="Young N.D."/>
            <person name="Nagarajan N."/>
            <person name="Lin S.J."/>
            <person name="Korhonen P.K."/>
            <person name="Jex A.R."/>
            <person name="Hall R.S."/>
            <person name="Safavi-Hemami H."/>
            <person name="Kaewkong W."/>
            <person name="Bertrand D."/>
            <person name="Gao S."/>
            <person name="Seet Q."/>
            <person name="Wongkham S."/>
            <person name="Teh B.T."/>
            <person name="Wongkham C."/>
            <person name="Intapan P.M."/>
            <person name="Maleewong W."/>
            <person name="Yang X."/>
            <person name="Hu M."/>
            <person name="Wang Z."/>
            <person name="Hofmann A."/>
            <person name="Sternberg P.W."/>
            <person name="Tan P."/>
            <person name="Wang J."/>
            <person name="Gasser R.B."/>
        </authorList>
    </citation>
    <scope>NUCLEOTIDE SEQUENCE [LARGE SCALE GENOMIC DNA]</scope>
</reference>